<proteinExistence type="predicted"/>
<dbReference type="AlphaFoldDB" id="A0A5C2RZ68"/>
<name>A0A5C2RZ68_9APHY</name>
<evidence type="ECO:0000313" key="1">
    <source>
        <dbReference type="EMBL" id="RPD56357.1"/>
    </source>
</evidence>
<evidence type="ECO:0000313" key="2">
    <source>
        <dbReference type="Proteomes" id="UP000313359"/>
    </source>
</evidence>
<protein>
    <recommendedName>
        <fullName evidence="3">F-box domain-containing protein</fullName>
    </recommendedName>
</protein>
<dbReference type="OrthoDB" id="2788229at2759"/>
<organism evidence="1 2">
    <name type="scientific">Lentinus tigrinus ALCF2SS1-6</name>
    <dbReference type="NCBI Taxonomy" id="1328759"/>
    <lineage>
        <taxon>Eukaryota</taxon>
        <taxon>Fungi</taxon>
        <taxon>Dikarya</taxon>
        <taxon>Basidiomycota</taxon>
        <taxon>Agaricomycotina</taxon>
        <taxon>Agaricomycetes</taxon>
        <taxon>Polyporales</taxon>
        <taxon>Polyporaceae</taxon>
        <taxon>Lentinus</taxon>
    </lineage>
</organism>
<reference evidence="1" key="1">
    <citation type="journal article" date="2018" name="Genome Biol. Evol.">
        <title>Genomics and development of Lentinus tigrinus, a white-rot wood-decaying mushroom with dimorphic fruiting bodies.</title>
        <authorList>
            <person name="Wu B."/>
            <person name="Xu Z."/>
            <person name="Knudson A."/>
            <person name="Carlson A."/>
            <person name="Chen N."/>
            <person name="Kovaka S."/>
            <person name="LaButti K."/>
            <person name="Lipzen A."/>
            <person name="Pennachio C."/>
            <person name="Riley R."/>
            <person name="Schakwitz W."/>
            <person name="Umezawa K."/>
            <person name="Ohm R.A."/>
            <person name="Grigoriev I.V."/>
            <person name="Nagy L.G."/>
            <person name="Gibbons J."/>
            <person name="Hibbett D."/>
        </authorList>
    </citation>
    <scope>NUCLEOTIDE SEQUENCE [LARGE SCALE GENOMIC DNA]</scope>
    <source>
        <strain evidence="1">ALCF2SS1-6</strain>
    </source>
</reference>
<sequence>MPSTIHIPPELCDQTIDYLWDDLESLRACSLTCKDWLPSSRYHLFRNLRLRNADDVARFRALLTSSPSIAHCVRKLSLSADYDGITPDGAAREDDTWVNGAAELFPLLDGVTTLALARVRWHALNAETRAAFAGVSKSVRQLFLFEVSFDASRDVIAFLSAFPFLNDLYFQAVSWKHDSPSPFDEPDAPTDAGRMQLSYLFLDPKSSPTLVTEWLLKHPEEQRLQTIQLCWRELENTQAVGNLLQASGSSLETLQVEFPAGVSEDAVMQNHLSLAHNTGLRALHFGGLDVRASQAFVSNRLFPWVTVMLSQVRSRHLQEVSFALEIASVQDLLALDWARIDADLSRPEFHGLLVVFYVSCDQDGMEKEVRREISERLSGFQTRGTLCISCI</sequence>
<dbReference type="EMBL" id="ML122288">
    <property type="protein sequence ID" value="RPD56357.1"/>
    <property type="molecule type" value="Genomic_DNA"/>
</dbReference>
<gene>
    <name evidence="1" type="ORF">L227DRAFT_553561</name>
</gene>
<accession>A0A5C2RZ68</accession>
<evidence type="ECO:0008006" key="3">
    <source>
        <dbReference type="Google" id="ProtNLM"/>
    </source>
</evidence>
<keyword evidence="2" id="KW-1185">Reference proteome</keyword>
<dbReference type="Proteomes" id="UP000313359">
    <property type="component" value="Unassembled WGS sequence"/>
</dbReference>